<dbReference type="InterPro" id="IPR009343">
    <property type="entry name" value="DUF1002"/>
</dbReference>
<dbReference type="Proteomes" id="UP000466864">
    <property type="component" value="Unassembled WGS sequence"/>
</dbReference>
<protein>
    <submittedName>
        <fullName evidence="3">DUF1002 domain-containing protein</fullName>
    </submittedName>
</protein>
<evidence type="ECO:0000256" key="2">
    <source>
        <dbReference type="SAM" id="SignalP"/>
    </source>
</evidence>
<dbReference type="EMBL" id="VUMV01000007">
    <property type="protein sequence ID" value="MST82585.1"/>
    <property type="molecule type" value="Genomic_DNA"/>
</dbReference>
<feature type="compositionally biased region" description="Polar residues" evidence="1">
    <location>
        <begin position="222"/>
        <end position="242"/>
    </location>
</feature>
<gene>
    <name evidence="3" type="ORF">FYJ60_09675</name>
</gene>
<keyword evidence="2" id="KW-0732">Signal</keyword>
<feature type="chain" id="PRO_5038646379" evidence="2">
    <location>
        <begin position="26"/>
        <end position="336"/>
    </location>
</feature>
<proteinExistence type="predicted"/>
<feature type="region of interest" description="Disordered" evidence="1">
    <location>
        <begin position="221"/>
        <end position="242"/>
    </location>
</feature>
<feature type="signal peptide" evidence="2">
    <location>
        <begin position="1"/>
        <end position="25"/>
    </location>
</feature>
<comment type="caution">
    <text evidence="3">The sequence shown here is derived from an EMBL/GenBank/DDBJ whole genome shotgun (WGS) entry which is preliminary data.</text>
</comment>
<organism evidence="3 4">
    <name type="scientific">Bilifractor porci</name>
    <dbReference type="NCBI Taxonomy" id="2606636"/>
    <lineage>
        <taxon>Bacteria</taxon>
        <taxon>Bacillati</taxon>
        <taxon>Bacillota</taxon>
        <taxon>Clostridia</taxon>
        <taxon>Lachnospirales</taxon>
        <taxon>Lachnospiraceae</taxon>
        <taxon>Bilifractor</taxon>
    </lineage>
</organism>
<evidence type="ECO:0000313" key="3">
    <source>
        <dbReference type="EMBL" id="MST82585.1"/>
    </source>
</evidence>
<reference evidence="3 4" key="1">
    <citation type="submission" date="2019-08" db="EMBL/GenBank/DDBJ databases">
        <title>In-depth cultivation of the pig gut microbiome towards novel bacterial diversity and tailored functional studies.</title>
        <authorList>
            <person name="Wylensek D."/>
            <person name="Hitch T.C.A."/>
            <person name="Clavel T."/>
        </authorList>
    </citation>
    <scope>NUCLEOTIDE SEQUENCE [LARGE SCALE GENOMIC DNA]</scope>
    <source>
        <strain evidence="3 4">Oil+RF-744-WCA-WT-13</strain>
    </source>
</reference>
<dbReference type="AlphaFoldDB" id="A0A7X2TPG6"/>
<name>A0A7X2TPG6_9FIRM</name>
<accession>A0A7X2TPG6</accession>
<sequence length="336" mass="35348">MICSNRRKIGPVLALCMGLAAGTMAFPLSVRADAVGDARASVTEGSTCVSLGADLTDDQKAVVLGFLGLTEEDLAKDTVVTVTNEEEHKYLDSYLDTSVIGDASYSSSRVTAKGDGYGIQVTTQNITYCTSEMYQNALATAGVQNAEVAVAAPFDVTGTAALVGMTEAYSKMTGEALKAENVNTAADELVTTGKIAEEIKDPLKASELIAAVKGAVADRNAAESTDSSGSSGQDAGTSSASENLSDDALNQIIDEACQKLGITLTDQGKGEIRDLMRKFAGLNLNTDELKNQASSLYDKLASHGINIGLNKTDSMTIFDRLMDYIKQFQSWLKGLS</sequence>
<dbReference type="Pfam" id="PF06207">
    <property type="entry name" value="DUF1002"/>
    <property type="match status" value="1"/>
</dbReference>
<dbReference type="RefSeq" id="WP_154458495.1">
    <property type="nucleotide sequence ID" value="NZ_VUMV01000007.1"/>
</dbReference>
<evidence type="ECO:0000256" key="1">
    <source>
        <dbReference type="SAM" id="MobiDB-lite"/>
    </source>
</evidence>
<evidence type="ECO:0000313" key="4">
    <source>
        <dbReference type="Proteomes" id="UP000466864"/>
    </source>
</evidence>
<keyword evidence="4" id="KW-1185">Reference proteome</keyword>